<dbReference type="PANTHER" id="PTHR46517">
    <property type="entry name" value="FRUCTOSE-2,6-BISPHOSPHATASE TIGAR"/>
    <property type="match status" value="1"/>
</dbReference>
<dbReference type="STRING" id="2282107.A0A286UW44"/>
<protein>
    <submittedName>
        <fullName evidence="4">Phosphoglycerate mutase</fullName>
    </submittedName>
</protein>
<dbReference type="InterPro" id="IPR013078">
    <property type="entry name" value="His_Pase_superF_clade-1"/>
</dbReference>
<dbReference type="InterPro" id="IPR029033">
    <property type="entry name" value="His_PPase_superfam"/>
</dbReference>
<evidence type="ECO:0000256" key="1">
    <source>
        <dbReference type="ARBA" id="ARBA00022801"/>
    </source>
</evidence>
<gene>
    <name evidence="4" type="ORF">PNOK_0089800</name>
</gene>
<dbReference type="InterPro" id="IPR051695">
    <property type="entry name" value="Phosphoglycerate_Mutase"/>
</dbReference>
<dbReference type="GO" id="GO:0043456">
    <property type="term" value="P:regulation of pentose-phosphate shunt"/>
    <property type="evidence" value="ECO:0007669"/>
    <property type="project" value="TreeGrafter"/>
</dbReference>
<dbReference type="GO" id="GO:0004331">
    <property type="term" value="F:fructose-2,6-bisphosphate 2-phosphatase activity"/>
    <property type="evidence" value="ECO:0007669"/>
    <property type="project" value="TreeGrafter"/>
</dbReference>
<feature type="binding site" evidence="3">
    <location>
        <position position="66"/>
    </location>
    <ligand>
        <name>substrate</name>
    </ligand>
</feature>
<dbReference type="AlphaFoldDB" id="A0A286UW44"/>
<dbReference type="Pfam" id="PF00300">
    <property type="entry name" value="His_Phos_1"/>
    <property type="match status" value="1"/>
</dbReference>
<dbReference type="Gene3D" id="3.40.50.1240">
    <property type="entry name" value="Phosphoglycerate mutase-like"/>
    <property type="match status" value="1"/>
</dbReference>
<dbReference type="InParanoid" id="A0A286UW44"/>
<feature type="active site" description="Proton donor/acceptor" evidence="2">
    <location>
        <position position="91"/>
    </location>
</feature>
<evidence type="ECO:0000256" key="2">
    <source>
        <dbReference type="PIRSR" id="PIRSR613078-1"/>
    </source>
</evidence>
<keyword evidence="1" id="KW-0378">Hydrolase</keyword>
<dbReference type="GO" id="GO:0045820">
    <property type="term" value="P:negative regulation of glycolytic process"/>
    <property type="evidence" value="ECO:0007669"/>
    <property type="project" value="TreeGrafter"/>
</dbReference>
<dbReference type="SMART" id="SM00855">
    <property type="entry name" value="PGAM"/>
    <property type="match status" value="1"/>
</dbReference>
<dbReference type="EMBL" id="NBII01000001">
    <property type="protein sequence ID" value="PAV23830.1"/>
    <property type="molecule type" value="Genomic_DNA"/>
</dbReference>
<feature type="binding site" evidence="3">
    <location>
        <begin position="16"/>
        <end position="23"/>
    </location>
    <ligand>
        <name>substrate</name>
    </ligand>
</feature>
<dbReference type="SUPFAM" id="SSF53254">
    <property type="entry name" value="Phosphoglycerate mutase-like"/>
    <property type="match status" value="1"/>
</dbReference>
<evidence type="ECO:0000313" key="5">
    <source>
        <dbReference type="Proteomes" id="UP000217199"/>
    </source>
</evidence>
<dbReference type="OrthoDB" id="354304at2759"/>
<comment type="caution">
    <text evidence="4">The sequence shown here is derived from an EMBL/GenBank/DDBJ whole genome shotgun (WGS) entry which is preliminary data.</text>
</comment>
<dbReference type="Proteomes" id="UP000217199">
    <property type="component" value="Unassembled WGS sequence"/>
</dbReference>
<dbReference type="FunCoup" id="A0A286UW44">
    <property type="interactions" value="276"/>
</dbReference>
<feature type="active site" description="Tele-phosphohistidine intermediate" evidence="2">
    <location>
        <position position="17"/>
    </location>
</feature>
<evidence type="ECO:0000256" key="3">
    <source>
        <dbReference type="PIRSR" id="PIRSR613078-2"/>
    </source>
</evidence>
<keyword evidence="5" id="KW-1185">Reference proteome</keyword>
<proteinExistence type="predicted"/>
<evidence type="ECO:0000313" key="4">
    <source>
        <dbReference type="EMBL" id="PAV23830.1"/>
    </source>
</evidence>
<dbReference type="GO" id="GO:0005829">
    <property type="term" value="C:cytosol"/>
    <property type="evidence" value="ECO:0007669"/>
    <property type="project" value="TreeGrafter"/>
</dbReference>
<dbReference type="PANTHER" id="PTHR46517:SF1">
    <property type="entry name" value="FRUCTOSE-2,6-BISPHOSPHATASE TIGAR"/>
    <property type="match status" value="1"/>
</dbReference>
<name>A0A286UW44_9AGAM</name>
<accession>A0A286UW44</accession>
<dbReference type="CDD" id="cd07067">
    <property type="entry name" value="HP_PGM_like"/>
    <property type="match status" value="1"/>
</dbReference>
<reference evidence="4 5" key="1">
    <citation type="journal article" date="2017" name="Mol. Ecol.">
        <title>Comparative and population genomic landscape of Phellinus noxius: A hypervariable fungus causing root rot in trees.</title>
        <authorList>
            <person name="Chung C.L."/>
            <person name="Lee T.J."/>
            <person name="Akiba M."/>
            <person name="Lee H.H."/>
            <person name="Kuo T.H."/>
            <person name="Liu D."/>
            <person name="Ke H.M."/>
            <person name="Yokoi T."/>
            <person name="Roa M.B."/>
            <person name="Lu M.J."/>
            <person name="Chang Y.Y."/>
            <person name="Ann P.J."/>
            <person name="Tsai J.N."/>
            <person name="Chen C.Y."/>
            <person name="Tzean S.S."/>
            <person name="Ota Y."/>
            <person name="Hattori T."/>
            <person name="Sahashi N."/>
            <person name="Liou R.F."/>
            <person name="Kikuchi T."/>
            <person name="Tsai I.J."/>
        </authorList>
    </citation>
    <scope>NUCLEOTIDE SEQUENCE [LARGE SCALE GENOMIC DNA]</scope>
    <source>
        <strain evidence="4 5">FFPRI411160</strain>
    </source>
</reference>
<sequence>MTPMNHETILRIYFVRHGETNENRAAIVQGQLDTDLNEDGIKQSHLCAKVLKDVNFVVGFSSDLKRASDTATIIMKYHPEVELLKDPGLRERHMGELQGARAGTFNRRKLPPSVESDAAFTERVIGWWRTVIEQHLPSYPLVSEVQDVLVVSHGAYINTLCHVLVATGVIEMDPNMRMGSCYNTSVTVIEMRRDKRGKLIKYSDISHILYPEEVVQANADEQSGR</sequence>
<organism evidence="4 5">
    <name type="scientific">Pyrrhoderma noxium</name>
    <dbReference type="NCBI Taxonomy" id="2282107"/>
    <lineage>
        <taxon>Eukaryota</taxon>
        <taxon>Fungi</taxon>
        <taxon>Dikarya</taxon>
        <taxon>Basidiomycota</taxon>
        <taxon>Agaricomycotina</taxon>
        <taxon>Agaricomycetes</taxon>
        <taxon>Hymenochaetales</taxon>
        <taxon>Hymenochaetaceae</taxon>
        <taxon>Pyrrhoderma</taxon>
    </lineage>
</organism>